<keyword evidence="3" id="KW-0808">Transferase</keyword>
<evidence type="ECO:0000313" key="3">
    <source>
        <dbReference type="EMBL" id="GEU70052.1"/>
    </source>
</evidence>
<dbReference type="AlphaFoldDB" id="A0A699GKM6"/>
<dbReference type="Pfam" id="PF13966">
    <property type="entry name" value="zf-RVT"/>
    <property type="match status" value="1"/>
</dbReference>
<organism evidence="3">
    <name type="scientific">Tanacetum cinerariifolium</name>
    <name type="common">Dalmatian daisy</name>
    <name type="synonym">Chrysanthemum cinerariifolium</name>
    <dbReference type="NCBI Taxonomy" id="118510"/>
    <lineage>
        <taxon>Eukaryota</taxon>
        <taxon>Viridiplantae</taxon>
        <taxon>Streptophyta</taxon>
        <taxon>Embryophyta</taxon>
        <taxon>Tracheophyta</taxon>
        <taxon>Spermatophyta</taxon>
        <taxon>Magnoliopsida</taxon>
        <taxon>eudicotyledons</taxon>
        <taxon>Gunneridae</taxon>
        <taxon>Pentapetalae</taxon>
        <taxon>asterids</taxon>
        <taxon>campanulids</taxon>
        <taxon>Asterales</taxon>
        <taxon>Asteraceae</taxon>
        <taxon>Asteroideae</taxon>
        <taxon>Anthemideae</taxon>
        <taxon>Anthemidinae</taxon>
        <taxon>Tanacetum</taxon>
    </lineage>
</organism>
<keyword evidence="3" id="KW-0695">RNA-directed DNA polymerase</keyword>
<feature type="compositionally biased region" description="Basic and acidic residues" evidence="1">
    <location>
        <begin position="29"/>
        <end position="41"/>
    </location>
</feature>
<gene>
    <name evidence="3" type="ORF">Tci_042030</name>
</gene>
<feature type="region of interest" description="Disordered" evidence="1">
    <location>
        <begin position="25"/>
        <end position="49"/>
    </location>
</feature>
<comment type="caution">
    <text evidence="3">The sequence shown here is derived from an EMBL/GenBank/DDBJ whole genome shotgun (WGS) entry which is preliminary data.</text>
</comment>
<name>A0A699GKM6_TANCI</name>
<accession>A0A699GKM6</accession>
<evidence type="ECO:0000256" key="1">
    <source>
        <dbReference type="SAM" id="MobiDB-lite"/>
    </source>
</evidence>
<dbReference type="EMBL" id="BKCJ010006046">
    <property type="protein sequence ID" value="GEU70052.1"/>
    <property type="molecule type" value="Genomic_DNA"/>
</dbReference>
<feature type="domain" description="Reverse transcriptase zinc-binding" evidence="2">
    <location>
        <begin position="327"/>
        <end position="396"/>
    </location>
</feature>
<reference evidence="3" key="1">
    <citation type="journal article" date="2019" name="Sci. Rep.">
        <title>Draft genome of Tanacetum cinerariifolium, the natural source of mosquito coil.</title>
        <authorList>
            <person name="Yamashiro T."/>
            <person name="Shiraishi A."/>
            <person name="Satake H."/>
            <person name="Nakayama K."/>
        </authorList>
    </citation>
    <scope>NUCLEOTIDE SEQUENCE</scope>
</reference>
<evidence type="ECO:0000259" key="2">
    <source>
        <dbReference type="Pfam" id="PF13966"/>
    </source>
</evidence>
<proteinExistence type="predicted"/>
<dbReference type="InterPro" id="IPR026960">
    <property type="entry name" value="RVT-Znf"/>
</dbReference>
<protein>
    <submittedName>
        <fullName evidence="3">RNA-directed DNA polymerase, eukaryota, reverse transcriptase zinc-binding domain protein</fullName>
    </submittedName>
</protein>
<keyword evidence="3" id="KW-0548">Nucleotidyltransferase</keyword>
<dbReference type="GO" id="GO:0003964">
    <property type="term" value="F:RNA-directed DNA polymerase activity"/>
    <property type="evidence" value="ECO:0007669"/>
    <property type="project" value="UniProtKB-KW"/>
</dbReference>
<sequence length="403" mass="45381">MQALKSKVDMGKALDVSLFLTKSSGTKSEVQDESNKSRNDTYADGASIKPVYDKEPMDDVLLATECNIFATGQQYTVQPGLNNEGRVDQEHDRRVLQDYLLEIDSRLDKGESLPDDLPNYVKTFHDIGVIDGKIPVDMVKKAKVKWAIEGDKNSKFSAPDWSRVLVEGIFPRRLGADAFHDLEGDMFVDEIEKAVWDHGSEKSLVKEFFNSSIFPNGRNPSFIALIPKIDERKRTWVCEVMAQKEYGGLGVSSLYALNRALMFKWIKPFLSSQLVASLKSKGVDLLGFCKKMIGNGNNSKFLDALVAQKIQNPDFAVSFRIRPRVVKSAREEIDKHLLVTSSSSTRWSKLLPIKLNVFAWRMFLDKFPTRINLSKRGLDIPCVLCPNCGNAMESRDISSMVVR</sequence>